<evidence type="ECO:0000313" key="1">
    <source>
        <dbReference type="EMBL" id="KRY36157.1"/>
    </source>
</evidence>
<name>A0A0V1BGP9_TRISP</name>
<dbReference type="OrthoDB" id="425619at2759"/>
<dbReference type="AlphaFoldDB" id="A0A0V1BGP9"/>
<feature type="non-terminal residue" evidence="1">
    <location>
        <position position="109"/>
    </location>
</feature>
<dbReference type="InterPro" id="IPR036397">
    <property type="entry name" value="RNaseH_sf"/>
</dbReference>
<protein>
    <submittedName>
        <fullName evidence="1">Uncharacterized protein</fullName>
    </submittedName>
</protein>
<dbReference type="InParanoid" id="A0A0V1BGP9"/>
<sequence>LTFKVHLICKGLMAFYTVNGMRRYGSHTFGGGEENIKSHGKILLVRLNPVWTAVEEPPPLFFTHSQRAHLRTEACKRRFQKIKMDSFNPLPRSEHGNKYIFLIIDCFTK</sequence>
<reference evidence="1 2" key="1">
    <citation type="submission" date="2015-01" db="EMBL/GenBank/DDBJ databases">
        <title>Evolution of Trichinella species and genotypes.</title>
        <authorList>
            <person name="Korhonen P.K."/>
            <person name="Edoardo P."/>
            <person name="Giuseppe L.R."/>
            <person name="Gasser R.B."/>
        </authorList>
    </citation>
    <scope>NUCLEOTIDE SEQUENCE [LARGE SCALE GENOMIC DNA]</scope>
    <source>
        <strain evidence="1">ISS3</strain>
    </source>
</reference>
<accession>A0A0V1BGP9</accession>
<evidence type="ECO:0000313" key="2">
    <source>
        <dbReference type="Proteomes" id="UP000054776"/>
    </source>
</evidence>
<keyword evidence="2" id="KW-1185">Reference proteome</keyword>
<organism evidence="1 2">
    <name type="scientific">Trichinella spiralis</name>
    <name type="common">Trichina worm</name>
    <dbReference type="NCBI Taxonomy" id="6334"/>
    <lineage>
        <taxon>Eukaryota</taxon>
        <taxon>Metazoa</taxon>
        <taxon>Ecdysozoa</taxon>
        <taxon>Nematoda</taxon>
        <taxon>Enoplea</taxon>
        <taxon>Dorylaimia</taxon>
        <taxon>Trichinellida</taxon>
        <taxon>Trichinellidae</taxon>
        <taxon>Trichinella</taxon>
    </lineage>
</organism>
<dbReference type="Proteomes" id="UP000054776">
    <property type="component" value="Unassembled WGS sequence"/>
</dbReference>
<proteinExistence type="predicted"/>
<gene>
    <name evidence="1" type="ORF">T01_11752</name>
</gene>
<dbReference type="Gene3D" id="3.30.420.10">
    <property type="entry name" value="Ribonuclease H-like superfamily/Ribonuclease H"/>
    <property type="match status" value="1"/>
</dbReference>
<dbReference type="EMBL" id="JYDH01000045">
    <property type="protein sequence ID" value="KRY36157.1"/>
    <property type="molecule type" value="Genomic_DNA"/>
</dbReference>
<comment type="caution">
    <text evidence="1">The sequence shown here is derived from an EMBL/GenBank/DDBJ whole genome shotgun (WGS) entry which is preliminary data.</text>
</comment>
<dbReference type="GO" id="GO:0003676">
    <property type="term" value="F:nucleic acid binding"/>
    <property type="evidence" value="ECO:0007669"/>
    <property type="project" value="InterPro"/>
</dbReference>
<feature type="non-terminal residue" evidence="1">
    <location>
        <position position="1"/>
    </location>
</feature>